<evidence type="ECO:0000313" key="2">
    <source>
        <dbReference type="EMBL" id="BBA33325.1"/>
    </source>
</evidence>
<gene>
    <name evidence="2" type="ORF">sS8_1365</name>
</gene>
<dbReference type="KEGG" id="mmai:sS8_1365"/>
<accession>A0A250KNR9</accession>
<dbReference type="Proteomes" id="UP000266313">
    <property type="component" value="Chromosome"/>
</dbReference>
<name>A0A250KNR9_9GAMM</name>
<organism evidence="2 3">
    <name type="scientific">Methylocaldum marinum</name>
    <dbReference type="NCBI Taxonomy" id="1432792"/>
    <lineage>
        <taxon>Bacteria</taxon>
        <taxon>Pseudomonadati</taxon>
        <taxon>Pseudomonadota</taxon>
        <taxon>Gammaproteobacteria</taxon>
        <taxon>Methylococcales</taxon>
        <taxon>Methylococcaceae</taxon>
        <taxon>Methylocaldum</taxon>
    </lineage>
</organism>
<protein>
    <submittedName>
        <fullName evidence="2">Uncharacterized protein</fullName>
    </submittedName>
</protein>
<sequence>MIRVRSQADLQREVFSACRAASRFIRIGAEKSARFRFIANGRFGNAETPLSSRTLDGIPDPARPQETAKRYRGPAETGSNAH</sequence>
<evidence type="ECO:0000313" key="3">
    <source>
        <dbReference type="Proteomes" id="UP000266313"/>
    </source>
</evidence>
<evidence type="ECO:0000256" key="1">
    <source>
        <dbReference type="SAM" id="MobiDB-lite"/>
    </source>
</evidence>
<feature type="region of interest" description="Disordered" evidence="1">
    <location>
        <begin position="45"/>
        <end position="82"/>
    </location>
</feature>
<dbReference type="EMBL" id="AP017928">
    <property type="protein sequence ID" value="BBA33325.1"/>
    <property type="molecule type" value="Genomic_DNA"/>
</dbReference>
<reference evidence="2 3" key="1">
    <citation type="submission" date="2016-12" db="EMBL/GenBank/DDBJ databases">
        <title>Genome sequencing of Methylocaldum marinum.</title>
        <authorList>
            <person name="Takeuchi M."/>
            <person name="Kamagata Y."/>
            <person name="Hiraoka S."/>
            <person name="Oshima K."/>
            <person name="Hattori M."/>
            <person name="Iwasaki W."/>
        </authorList>
    </citation>
    <scope>NUCLEOTIDE SEQUENCE [LARGE SCALE GENOMIC DNA]</scope>
    <source>
        <strain evidence="2 3">S8</strain>
    </source>
</reference>
<keyword evidence="3" id="KW-1185">Reference proteome</keyword>
<proteinExistence type="predicted"/>
<dbReference type="AlphaFoldDB" id="A0A250KNR9"/>